<organism evidence="1 2">
    <name type="scientific">Streptomyces synnematoformans</name>
    <dbReference type="NCBI Taxonomy" id="415721"/>
    <lineage>
        <taxon>Bacteria</taxon>
        <taxon>Bacillati</taxon>
        <taxon>Actinomycetota</taxon>
        <taxon>Actinomycetes</taxon>
        <taxon>Kitasatosporales</taxon>
        <taxon>Streptomycetaceae</taxon>
        <taxon>Streptomyces</taxon>
    </lineage>
</organism>
<comment type="caution">
    <text evidence="1">The sequence shown here is derived from an EMBL/GenBank/DDBJ whole genome shotgun (WGS) entry which is preliminary data.</text>
</comment>
<name>A0ABP5IX06_9ACTN</name>
<evidence type="ECO:0000313" key="2">
    <source>
        <dbReference type="Proteomes" id="UP001500443"/>
    </source>
</evidence>
<gene>
    <name evidence="1" type="ORF">GCM10009802_03620</name>
</gene>
<evidence type="ECO:0008006" key="3">
    <source>
        <dbReference type="Google" id="ProtNLM"/>
    </source>
</evidence>
<keyword evidence="2" id="KW-1185">Reference proteome</keyword>
<reference evidence="2" key="1">
    <citation type="journal article" date="2019" name="Int. J. Syst. Evol. Microbiol.">
        <title>The Global Catalogue of Microorganisms (GCM) 10K type strain sequencing project: providing services to taxonomists for standard genome sequencing and annotation.</title>
        <authorList>
            <consortium name="The Broad Institute Genomics Platform"/>
            <consortium name="The Broad Institute Genome Sequencing Center for Infectious Disease"/>
            <person name="Wu L."/>
            <person name="Ma J."/>
        </authorList>
    </citation>
    <scope>NUCLEOTIDE SEQUENCE [LARGE SCALE GENOMIC DNA]</scope>
    <source>
        <strain evidence="2">JCM 15481</strain>
    </source>
</reference>
<dbReference type="RefSeq" id="WP_344287129.1">
    <property type="nucleotide sequence ID" value="NZ_BAAAPF010000003.1"/>
</dbReference>
<dbReference type="Proteomes" id="UP001500443">
    <property type="component" value="Unassembled WGS sequence"/>
</dbReference>
<evidence type="ECO:0000313" key="1">
    <source>
        <dbReference type="EMBL" id="GAA2108056.1"/>
    </source>
</evidence>
<protein>
    <recommendedName>
        <fullName evidence="3">DNA-binding protein</fullName>
    </recommendedName>
</protein>
<dbReference type="EMBL" id="BAAAPF010000003">
    <property type="protein sequence ID" value="GAA2108056.1"/>
    <property type="molecule type" value="Genomic_DNA"/>
</dbReference>
<proteinExistence type="predicted"/>
<accession>A0ABP5IX06</accession>
<sequence>MTHLYGRDGRELVDTAQAAYLMGMKPSSFRGWAKRHGVHAKVYRPNFNGGQSLAYWDLADLADARVQPAGAARAGT</sequence>